<dbReference type="AlphaFoldDB" id="W1J162"/>
<name>W1J162_9GAMM</name>
<comment type="caution">
    <text evidence="1">The sequence shown here is derived from an EMBL/GenBank/DDBJ whole genome shotgun (WGS) entry which is preliminary data.</text>
</comment>
<organism evidence="1 2">
    <name type="scientific">Xenorhabdus szentirmaii DSM 16338</name>
    <dbReference type="NCBI Taxonomy" id="1427518"/>
    <lineage>
        <taxon>Bacteria</taxon>
        <taxon>Pseudomonadati</taxon>
        <taxon>Pseudomonadota</taxon>
        <taxon>Gammaproteobacteria</taxon>
        <taxon>Enterobacterales</taxon>
        <taxon>Morganellaceae</taxon>
        <taxon>Xenorhabdus</taxon>
    </lineage>
</organism>
<dbReference type="EMBL" id="CBXF010000093">
    <property type="protein sequence ID" value="CDL83611.1"/>
    <property type="molecule type" value="Genomic_DNA"/>
</dbReference>
<dbReference type="STRING" id="1427518.XSR1_340011"/>
<protein>
    <submittedName>
        <fullName evidence="1">Tail stability protein</fullName>
    </submittedName>
</protein>
<accession>W1J162</accession>
<gene>
    <name evidence="1" type="ORF">XSR1_340011</name>
</gene>
<proteinExistence type="predicted"/>
<evidence type="ECO:0000313" key="2">
    <source>
        <dbReference type="Proteomes" id="UP000019202"/>
    </source>
</evidence>
<sequence length="267" mass="30531">MTDFPRTETGRYETDGLLPREFNRLFKQITRDQQAKRRRRQAGRLLTPSLLKNKKAEEVMALGKKRDGTLFTQDDLKTFEKNRQKIRAGFHAQMAGITYPQLIASCTPIDIKRANNTVDDGSGIKTAAFIGMEQNTAIIRVTASDQSKDKHHRVKIRFEEWDTALESLSETEKNSARVIRRMCAGRVSFDCDCGRHTYWYRYIATAGNFAVSPPKEYIYPKIRNPNLTGVACKHVIHAMTRMQAGTWQMQVGPVVAEKRPGHQLWGQ</sequence>
<dbReference type="RefSeq" id="WP_244431805.1">
    <property type="nucleotide sequence ID" value="NZ_CAWLWS010000093.1"/>
</dbReference>
<keyword evidence="2" id="KW-1185">Reference proteome</keyword>
<evidence type="ECO:0000313" key="1">
    <source>
        <dbReference type="EMBL" id="CDL83611.1"/>
    </source>
</evidence>
<reference evidence="1" key="1">
    <citation type="submission" date="2013-11" db="EMBL/GenBank/DDBJ databases">
        <title>Draft genome sequence and annotation of the entomopathogenic bacteria, Xenorhabdus cabanillasi strain JM26 and Xenorhabdus szentirmai strain DSM 16338.</title>
        <authorList>
            <person name="Gualtieri M."/>
            <person name="Ogier J.C."/>
            <person name="Pages S."/>
            <person name="Givaudan A."/>
            <person name="Gaudriault S."/>
        </authorList>
    </citation>
    <scope>NUCLEOTIDE SEQUENCE [LARGE SCALE GENOMIC DNA]</scope>
    <source>
        <strain evidence="1">DSM 16338</strain>
    </source>
</reference>
<dbReference type="Proteomes" id="UP000019202">
    <property type="component" value="Unassembled WGS sequence"/>
</dbReference>